<accession>A0A4Z2FTX9</accession>
<evidence type="ECO:0000313" key="2">
    <source>
        <dbReference type="EMBL" id="TNN44676.1"/>
    </source>
</evidence>
<organism evidence="2 3">
    <name type="scientific">Liparis tanakae</name>
    <name type="common">Tanaka's snailfish</name>
    <dbReference type="NCBI Taxonomy" id="230148"/>
    <lineage>
        <taxon>Eukaryota</taxon>
        <taxon>Metazoa</taxon>
        <taxon>Chordata</taxon>
        <taxon>Craniata</taxon>
        <taxon>Vertebrata</taxon>
        <taxon>Euteleostomi</taxon>
        <taxon>Actinopterygii</taxon>
        <taxon>Neopterygii</taxon>
        <taxon>Teleostei</taxon>
        <taxon>Neoteleostei</taxon>
        <taxon>Acanthomorphata</taxon>
        <taxon>Eupercaria</taxon>
        <taxon>Perciformes</taxon>
        <taxon>Cottioidei</taxon>
        <taxon>Cottales</taxon>
        <taxon>Liparidae</taxon>
        <taxon>Liparis</taxon>
    </lineage>
</organism>
<comment type="caution">
    <text evidence="2">The sequence shown here is derived from an EMBL/GenBank/DDBJ whole genome shotgun (WGS) entry which is preliminary data.</text>
</comment>
<sequence length="72" mass="8149">MQNQYRTQALGGPLGESPSSSLRLERFTGCHLPLGQQGALRRARAEKSRGPAWEFAARFPFFRCRQTHNMAD</sequence>
<name>A0A4Z2FTX9_9TELE</name>
<evidence type="ECO:0000313" key="3">
    <source>
        <dbReference type="Proteomes" id="UP000314294"/>
    </source>
</evidence>
<gene>
    <name evidence="2" type="ORF">EYF80_045105</name>
</gene>
<protein>
    <submittedName>
        <fullName evidence="2">Uncharacterized protein</fullName>
    </submittedName>
</protein>
<evidence type="ECO:0000256" key="1">
    <source>
        <dbReference type="SAM" id="MobiDB-lite"/>
    </source>
</evidence>
<dbReference type="EMBL" id="SRLO01000889">
    <property type="protein sequence ID" value="TNN44676.1"/>
    <property type="molecule type" value="Genomic_DNA"/>
</dbReference>
<reference evidence="2 3" key="1">
    <citation type="submission" date="2019-03" db="EMBL/GenBank/DDBJ databases">
        <title>First draft genome of Liparis tanakae, snailfish: a comprehensive survey of snailfish specific genes.</title>
        <authorList>
            <person name="Kim W."/>
            <person name="Song I."/>
            <person name="Jeong J.-H."/>
            <person name="Kim D."/>
            <person name="Kim S."/>
            <person name="Ryu S."/>
            <person name="Song J.Y."/>
            <person name="Lee S.K."/>
        </authorList>
    </citation>
    <scope>NUCLEOTIDE SEQUENCE [LARGE SCALE GENOMIC DNA]</scope>
    <source>
        <tissue evidence="2">Muscle</tissue>
    </source>
</reference>
<proteinExistence type="predicted"/>
<keyword evidence="3" id="KW-1185">Reference proteome</keyword>
<feature type="region of interest" description="Disordered" evidence="1">
    <location>
        <begin position="1"/>
        <end position="20"/>
    </location>
</feature>
<dbReference type="Proteomes" id="UP000314294">
    <property type="component" value="Unassembled WGS sequence"/>
</dbReference>
<dbReference type="AlphaFoldDB" id="A0A4Z2FTX9"/>